<comment type="subunit">
    <text evidence="3">Monomer.</text>
</comment>
<keyword evidence="9" id="KW-0564">Palmitate</keyword>
<evidence type="ECO:0000256" key="8">
    <source>
        <dbReference type="ARBA" id="ARBA00023136"/>
    </source>
</evidence>
<evidence type="ECO:0000256" key="9">
    <source>
        <dbReference type="ARBA" id="ARBA00023139"/>
    </source>
</evidence>
<evidence type="ECO:0000256" key="11">
    <source>
        <dbReference type="ARBA" id="ARBA00023237"/>
    </source>
</evidence>
<dbReference type="PROSITE" id="PS51257">
    <property type="entry name" value="PROKAR_LIPOPROTEIN"/>
    <property type="match status" value="1"/>
</dbReference>
<evidence type="ECO:0000256" key="4">
    <source>
        <dbReference type="ARBA" id="ARBA00016202"/>
    </source>
</evidence>
<evidence type="ECO:0000256" key="2">
    <source>
        <dbReference type="ARBA" id="ARBA00009696"/>
    </source>
</evidence>
<evidence type="ECO:0000313" key="14">
    <source>
        <dbReference type="EMBL" id="WQH04079.1"/>
    </source>
</evidence>
<organism evidence="14 15">
    <name type="scientific">Duganella zoogloeoides</name>
    <dbReference type="NCBI Taxonomy" id="75659"/>
    <lineage>
        <taxon>Bacteria</taxon>
        <taxon>Pseudomonadati</taxon>
        <taxon>Pseudomonadota</taxon>
        <taxon>Betaproteobacteria</taxon>
        <taxon>Burkholderiales</taxon>
        <taxon>Oxalobacteraceae</taxon>
        <taxon>Telluria group</taxon>
        <taxon>Duganella</taxon>
    </lineage>
</organism>
<keyword evidence="11" id="KW-0998">Cell outer membrane</keyword>
<dbReference type="SUPFAM" id="SSF89392">
    <property type="entry name" value="Prokaryotic lipoproteins and lipoprotein localization factors"/>
    <property type="match status" value="1"/>
</dbReference>
<evidence type="ECO:0000313" key="15">
    <source>
        <dbReference type="Proteomes" id="UP001326110"/>
    </source>
</evidence>
<accession>A0ABZ0XWF0</accession>
<dbReference type="InterPro" id="IPR004565">
    <property type="entry name" value="OM_lipoprot_LolB"/>
</dbReference>
<evidence type="ECO:0000256" key="3">
    <source>
        <dbReference type="ARBA" id="ARBA00011245"/>
    </source>
</evidence>
<evidence type="ECO:0000256" key="12">
    <source>
        <dbReference type="ARBA" id="ARBA00023288"/>
    </source>
</evidence>
<evidence type="ECO:0000256" key="6">
    <source>
        <dbReference type="ARBA" id="ARBA00022729"/>
    </source>
</evidence>
<evidence type="ECO:0000256" key="1">
    <source>
        <dbReference type="ARBA" id="ARBA00004459"/>
    </source>
</evidence>
<comment type="subcellular location">
    <subcellularLocation>
        <location evidence="1">Cell outer membrane</location>
        <topology evidence="1">Lipid-anchor</topology>
    </subcellularLocation>
</comment>
<dbReference type="CDD" id="cd16326">
    <property type="entry name" value="LolB"/>
    <property type="match status" value="1"/>
</dbReference>
<evidence type="ECO:0000256" key="13">
    <source>
        <dbReference type="SAM" id="SignalP"/>
    </source>
</evidence>
<dbReference type="Pfam" id="PF03550">
    <property type="entry name" value="LolB"/>
    <property type="match status" value="1"/>
</dbReference>
<feature type="signal peptide" evidence="13">
    <location>
        <begin position="1"/>
        <end position="23"/>
    </location>
</feature>
<keyword evidence="5" id="KW-0813">Transport</keyword>
<dbReference type="InterPro" id="IPR029046">
    <property type="entry name" value="LolA/LolB/LppX"/>
</dbReference>
<proteinExistence type="inferred from homology"/>
<dbReference type="Gene3D" id="2.50.20.10">
    <property type="entry name" value="Lipoprotein localisation LolA/LolB/LppX"/>
    <property type="match status" value="1"/>
</dbReference>
<gene>
    <name evidence="14" type="primary">lolB</name>
    <name evidence="14" type="ORF">SR858_24015</name>
</gene>
<comment type="similarity">
    <text evidence="2">Belongs to the LolB family.</text>
</comment>
<name>A0ABZ0XWF0_9BURK</name>
<keyword evidence="6 13" id="KW-0732">Signal</keyword>
<reference evidence="14 15" key="1">
    <citation type="submission" date="2023-11" db="EMBL/GenBank/DDBJ databases">
        <title>MicrobeMod: A computational toolkit for identifying prokaryotic methylation and restriction-modification with nanopore sequencing.</title>
        <authorList>
            <person name="Crits-Christoph A."/>
            <person name="Kang S.C."/>
            <person name="Lee H."/>
            <person name="Ostrov N."/>
        </authorList>
    </citation>
    <scope>NUCLEOTIDE SEQUENCE [LARGE SCALE GENOMIC DNA]</scope>
    <source>
        <strain evidence="14 15">ATCC 25935</strain>
    </source>
</reference>
<protein>
    <recommendedName>
        <fullName evidence="4">Outer-membrane lipoprotein LolB</fullName>
    </recommendedName>
</protein>
<evidence type="ECO:0000256" key="10">
    <source>
        <dbReference type="ARBA" id="ARBA00023186"/>
    </source>
</evidence>
<evidence type="ECO:0000256" key="5">
    <source>
        <dbReference type="ARBA" id="ARBA00022448"/>
    </source>
</evidence>
<keyword evidence="10" id="KW-0143">Chaperone</keyword>
<keyword evidence="15" id="KW-1185">Reference proteome</keyword>
<sequence length="204" mass="22023">MTFTFFRRAAPVLAFAAALTVLAGCASVPRSAATVAAYQDAIELNGRIAISFIRDGKKEAMNGNFNWQQTPSRTDVSLNSPTGQTVARISVTDQAATLQQSGQPLRTAPDLDSLTRQALGWTLPVGGLRDWLQGHATDADGKRFTASPANDSVVTRDGWKIDYLGWHDEAAAVPKPRRIDVTRLTLGQQVDELSFRIVLDAPAS</sequence>
<evidence type="ECO:0000256" key="7">
    <source>
        <dbReference type="ARBA" id="ARBA00022927"/>
    </source>
</evidence>
<feature type="chain" id="PRO_5046842216" description="Outer-membrane lipoprotein LolB" evidence="13">
    <location>
        <begin position="24"/>
        <end position="204"/>
    </location>
</feature>
<keyword evidence="12 14" id="KW-0449">Lipoprotein</keyword>
<dbReference type="NCBIfam" id="TIGR00548">
    <property type="entry name" value="lolB"/>
    <property type="match status" value="1"/>
</dbReference>
<keyword evidence="8" id="KW-0472">Membrane</keyword>
<dbReference type="EMBL" id="CP140152">
    <property type="protein sequence ID" value="WQH04079.1"/>
    <property type="molecule type" value="Genomic_DNA"/>
</dbReference>
<keyword evidence="7" id="KW-0653">Protein transport</keyword>
<dbReference type="GeneID" id="43165037"/>
<dbReference type="Proteomes" id="UP001326110">
    <property type="component" value="Chromosome"/>
</dbReference>
<dbReference type="RefSeq" id="WP_019923430.1">
    <property type="nucleotide sequence ID" value="NZ_CP140152.1"/>
</dbReference>